<dbReference type="GO" id="GO:0005524">
    <property type="term" value="F:ATP binding"/>
    <property type="evidence" value="ECO:0007669"/>
    <property type="project" value="UniProtKB-KW"/>
</dbReference>
<dbReference type="GO" id="GO:0000160">
    <property type="term" value="P:phosphorelay signal transduction system"/>
    <property type="evidence" value="ECO:0007669"/>
    <property type="project" value="UniProtKB-KW"/>
</dbReference>
<dbReference type="PROSITE" id="PS50109">
    <property type="entry name" value="HIS_KIN"/>
    <property type="match status" value="1"/>
</dbReference>
<feature type="domain" description="Histidine kinase" evidence="5">
    <location>
        <begin position="1"/>
        <end position="105"/>
    </location>
</feature>
<evidence type="ECO:0000313" key="7">
    <source>
        <dbReference type="Proteomes" id="UP000282930"/>
    </source>
</evidence>
<comment type="catalytic activity">
    <reaction evidence="1">
        <text>ATP + protein L-histidine = ADP + protein N-phospho-L-histidine.</text>
        <dbReference type="EC" id="2.7.13.3"/>
    </reaction>
</comment>
<dbReference type="InterPro" id="IPR004358">
    <property type="entry name" value="Sig_transdc_His_kin-like_C"/>
</dbReference>
<organism evidence="6 7">
    <name type="scientific">Caldicellulosiruptor changbaiensis</name>
    <dbReference type="NCBI Taxonomy" id="1222016"/>
    <lineage>
        <taxon>Bacteria</taxon>
        <taxon>Bacillati</taxon>
        <taxon>Bacillota</taxon>
        <taxon>Bacillota incertae sedis</taxon>
        <taxon>Caldicellulosiruptorales</taxon>
        <taxon>Caldicellulosiruptoraceae</taxon>
        <taxon>Caldicellulosiruptor</taxon>
    </lineage>
</organism>
<keyword evidence="7" id="KW-1185">Reference proteome</keyword>
<gene>
    <name evidence="6" type="ORF">ELD05_06995</name>
</gene>
<dbReference type="CDD" id="cd00075">
    <property type="entry name" value="HATPase"/>
    <property type="match status" value="1"/>
</dbReference>
<dbReference type="KEGG" id="ccha:ELD05_06995"/>
<dbReference type="Gene3D" id="3.30.565.10">
    <property type="entry name" value="Histidine kinase-like ATPase, C-terminal domain"/>
    <property type="match status" value="1"/>
</dbReference>
<dbReference type="Proteomes" id="UP000282930">
    <property type="component" value="Chromosome"/>
</dbReference>
<keyword evidence="4" id="KW-0902">Two-component regulatory system</keyword>
<evidence type="ECO:0000256" key="1">
    <source>
        <dbReference type="ARBA" id="ARBA00000085"/>
    </source>
</evidence>
<dbReference type="EC" id="2.7.13.3" evidence="2"/>
<evidence type="ECO:0000313" key="6">
    <source>
        <dbReference type="EMBL" id="AZT90410.1"/>
    </source>
</evidence>
<evidence type="ECO:0000256" key="2">
    <source>
        <dbReference type="ARBA" id="ARBA00012438"/>
    </source>
</evidence>
<dbReference type="RefSeq" id="WP_127351868.1">
    <property type="nucleotide sequence ID" value="NZ_CP034791.1"/>
</dbReference>
<dbReference type="InterPro" id="IPR005467">
    <property type="entry name" value="His_kinase_dom"/>
</dbReference>
<dbReference type="EMBL" id="CP034791">
    <property type="protein sequence ID" value="AZT90410.1"/>
    <property type="molecule type" value="Genomic_DNA"/>
</dbReference>
<keyword evidence="3" id="KW-0808">Transferase</keyword>
<dbReference type="SMART" id="SM00387">
    <property type="entry name" value="HATPase_c"/>
    <property type="match status" value="1"/>
</dbReference>
<proteinExistence type="predicted"/>
<sequence>MNELSLYILDLVQNSIEAGATFVKIEIVEDLENDIFLISIEDNGRGIPKELINEVTNPFYTTRKTRKVGLGLALASQLAKDCNGKLIIDSSENGTKVKIKLQHSHIDRPPIGNIVDTLLLLVCGTPDVDFVYVHRIDKKEFVFDTNKLKSALGEGVPLNLPSVQEFIKEELSRGLSNLFGGANFND</sequence>
<dbReference type="InterPro" id="IPR003594">
    <property type="entry name" value="HATPase_dom"/>
</dbReference>
<accession>A0A3T0D5Q7</accession>
<protein>
    <recommendedName>
        <fullName evidence="2">histidine kinase</fullName>
        <ecNumber evidence="2">2.7.13.3</ecNumber>
    </recommendedName>
</protein>
<dbReference type="GO" id="GO:0004673">
    <property type="term" value="F:protein histidine kinase activity"/>
    <property type="evidence" value="ECO:0007669"/>
    <property type="project" value="UniProtKB-EC"/>
</dbReference>
<dbReference type="AlphaFoldDB" id="A0A3T0D5Q7"/>
<evidence type="ECO:0000259" key="5">
    <source>
        <dbReference type="PROSITE" id="PS50109"/>
    </source>
</evidence>
<dbReference type="InterPro" id="IPR036890">
    <property type="entry name" value="HATPase_C_sf"/>
</dbReference>
<reference evidence="6 7" key="1">
    <citation type="submission" date="2018-12" db="EMBL/GenBank/DDBJ databases">
        <title>Genome sequence from the cellulolytic species, Caldicellulosiruptor changbaiensis.</title>
        <authorList>
            <person name="Blumer-Schuette S.E."/>
            <person name="Mendoza C."/>
        </authorList>
    </citation>
    <scope>NUCLEOTIDE SEQUENCE [LARGE SCALE GENOMIC DNA]</scope>
    <source>
        <strain evidence="6 7">CBS-Z</strain>
    </source>
</reference>
<keyword evidence="6" id="KW-0067">ATP-binding</keyword>
<keyword evidence="3" id="KW-0418">Kinase</keyword>
<dbReference type="PANTHER" id="PTHR43065">
    <property type="entry name" value="SENSOR HISTIDINE KINASE"/>
    <property type="match status" value="1"/>
</dbReference>
<dbReference type="SUPFAM" id="SSF55874">
    <property type="entry name" value="ATPase domain of HSP90 chaperone/DNA topoisomerase II/histidine kinase"/>
    <property type="match status" value="1"/>
</dbReference>
<keyword evidence="6" id="KW-0547">Nucleotide-binding</keyword>
<evidence type="ECO:0000256" key="4">
    <source>
        <dbReference type="ARBA" id="ARBA00023012"/>
    </source>
</evidence>
<dbReference type="Pfam" id="PF02518">
    <property type="entry name" value="HATPase_c"/>
    <property type="match status" value="1"/>
</dbReference>
<evidence type="ECO:0000256" key="3">
    <source>
        <dbReference type="ARBA" id="ARBA00022777"/>
    </source>
</evidence>
<name>A0A3T0D5Q7_9FIRM</name>
<dbReference type="PRINTS" id="PR00344">
    <property type="entry name" value="BCTRLSENSOR"/>
</dbReference>